<gene>
    <name evidence="1" type="ORF">F511_16721</name>
</gene>
<sequence>MRDMMGETRPAVAIMVARLDAHWPRGWPLLRASCWASLCDMVAGRCATDWRIQRRAPRLSRPCVALRRAIFVVAAAARRCSGDVVTADFFYGLVRACPGQSVKLSGRYSISGPFWSILKF</sequence>
<dbReference type="AlphaFoldDB" id="A0A2Z7BF79"/>
<organism evidence="1 2">
    <name type="scientific">Dorcoceras hygrometricum</name>
    <dbReference type="NCBI Taxonomy" id="472368"/>
    <lineage>
        <taxon>Eukaryota</taxon>
        <taxon>Viridiplantae</taxon>
        <taxon>Streptophyta</taxon>
        <taxon>Embryophyta</taxon>
        <taxon>Tracheophyta</taxon>
        <taxon>Spermatophyta</taxon>
        <taxon>Magnoliopsida</taxon>
        <taxon>eudicotyledons</taxon>
        <taxon>Gunneridae</taxon>
        <taxon>Pentapetalae</taxon>
        <taxon>asterids</taxon>
        <taxon>lamiids</taxon>
        <taxon>Lamiales</taxon>
        <taxon>Gesneriaceae</taxon>
        <taxon>Didymocarpoideae</taxon>
        <taxon>Trichosporeae</taxon>
        <taxon>Loxocarpinae</taxon>
        <taxon>Dorcoceras</taxon>
    </lineage>
</organism>
<dbReference type="Proteomes" id="UP000250235">
    <property type="component" value="Unassembled WGS sequence"/>
</dbReference>
<name>A0A2Z7BF79_9LAMI</name>
<protein>
    <submittedName>
        <fullName evidence="1">Uncharacterized protein</fullName>
    </submittedName>
</protein>
<proteinExistence type="predicted"/>
<dbReference type="EMBL" id="KV008234">
    <property type="protein sequence ID" value="KZV30607.1"/>
    <property type="molecule type" value="Genomic_DNA"/>
</dbReference>
<accession>A0A2Z7BF79</accession>
<evidence type="ECO:0000313" key="1">
    <source>
        <dbReference type="EMBL" id="KZV30607.1"/>
    </source>
</evidence>
<reference evidence="1 2" key="1">
    <citation type="journal article" date="2015" name="Proc. Natl. Acad. Sci. U.S.A.">
        <title>The resurrection genome of Boea hygrometrica: A blueprint for survival of dehydration.</title>
        <authorList>
            <person name="Xiao L."/>
            <person name="Yang G."/>
            <person name="Zhang L."/>
            <person name="Yang X."/>
            <person name="Zhao S."/>
            <person name="Ji Z."/>
            <person name="Zhou Q."/>
            <person name="Hu M."/>
            <person name="Wang Y."/>
            <person name="Chen M."/>
            <person name="Xu Y."/>
            <person name="Jin H."/>
            <person name="Xiao X."/>
            <person name="Hu G."/>
            <person name="Bao F."/>
            <person name="Hu Y."/>
            <person name="Wan P."/>
            <person name="Li L."/>
            <person name="Deng X."/>
            <person name="Kuang T."/>
            <person name="Xiang C."/>
            <person name="Zhu J.K."/>
            <person name="Oliver M.J."/>
            <person name="He Y."/>
        </authorList>
    </citation>
    <scope>NUCLEOTIDE SEQUENCE [LARGE SCALE GENOMIC DNA]</scope>
    <source>
        <strain evidence="2">cv. XS01</strain>
    </source>
</reference>
<keyword evidence="2" id="KW-1185">Reference proteome</keyword>
<evidence type="ECO:0000313" key="2">
    <source>
        <dbReference type="Proteomes" id="UP000250235"/>
    </source>
</evidence>